<reference evidence="1" key="1">
    <citation type="submission" date="2018-05" db="EMBL/GenBank/DDBJ databases">
        <authorList>
            <person name="Lanie J.A."/>
            <person name="Ng W.-L."/>
            <person name="Kazmierczak K.M."/>
            <person name="Andrzejewski T.M."/>
            <person name="Davidsen T.M."/>
            <person name="Wayne K.J."/>
            <person name="Tettelin H."/>
            <person name="Glass J.I."/>
            <person name="Rusch D."/>
            <person name="Podicherti R."/>
            <person name="Tsui H.-C.T."/>
            <person name="Winkler M.E."/>
        </authorList>
    </citation>
    <scope>NUCLEOTIDE SEQUENCE</scope>
</reference>
<accession>A0A381NVE7</accession>
<gene>
    <name evidence="1" type="ORF">METZ01_LOCUS10998</name>
</gene>
<protein>
    <recommendedName>
        <fullName evidence="2">DUF4249 family protein</fullName>
    </recommendedName>
</protein>
<dbReference type="PROSITE" id="PS51257">
    <property type="entry name" value="PROKAR_LIPOPROTEIN"/>
    <property type="match status" value="1"/>
</dbReference>
<sequence>MMRNWLAVIVCLLGFMACEGDLAFVAPDPDTFVIQAFIFADEPVEWVTVSGVLPIDADSTEVAPVISNAEITILRGTERFNLQSTSGDPGRYHYPGDDLDIQIGDVFRLEATVNGRTATAETVVPVAPVGLSLSADSLIAPTFPPQRGQGPGSLLNRRITVNWTNTGDQLHFVVIDNIEEAPQILPTTAIFSRFASRLIQQPTAADSSVVVVPLLTHYGQHRLKLYRVNEEYVDLYRGLQQDSRDLNEPPSNVHGALGIFSAFSADSSFFEVR</sequence>
<name>A0A381NVE7_9ZZZZ</name>
<evidence type="ECO:0000313" key="1">
    <source>
        <dbReference type="EMBL" id="SUZ58144.1"/>
    </source>
</evidence>
<organism evidence="1">
    <name type="scientific">marine metagenome</name>
    <dbReference type="NCBI Taxonomy" id="408172"/>
    <lineage>
        <taxon>unclassified sequences</taxon>
        <taxon>metagenomes</taxon>
        <taxon>ecological metagenomes</taxon>
    </lineage>
</organism>
<proteinExistence type="predicted"/>
<dbReference type="AlphaFoldDB" id="A0A381NVE7"/>
<evidence type="ECO:0008006" key="2">
    <source>
        <dbReference type="Google" id="ProtNLM"/>
    </source>
</evidence>
<dbReference type="EMBL" id="UINC01000599">
    <property type="protein sequence ID" value="SUZ58144.1"/>
    <property type="molecule type" value="Genomic_DNA"/>
</dbReference>